<dbReference type="Pfam" id="PF11618">
    <property type="entry name" value="C2-C2_1"/>
    <property type="match status" value="1"/>
</dbReference>
<proteinExistence type="inferred from homology"/>
<dbReference type="InterPro" id="IPR021656">
    <property type="entry name" value="C2-C2_1"/>
</dbReference>
<gene>
    <name evidence="8" type="ORF">EB796_016191</name>
</gene>
<dbReference type="PANTHER" id="PTHR14240:SF1">
    <property type="entry name" value="PROTEIN FANTOM-RELATED"/>
    <property type="match status" value="1"/>
</dbReference>
<feature type="coiled-coil region" evidence="6">
    <location>
        <begin position="130"/>
        <end position="171"/>
    </location>
</feature>
<keyword evidence="9" id="KW-1185">Reference proteome</keyword>
<evidence type="ECO:0000256" key="3">
    <source>
        <dbReference type="ARBA" id="ARBA00023054"/>
    </source>
</evidence>
<evidence type="ECO:0000313" key="8">
    <source>
        <dbReference type="EMBL" id="KAF6025492.1"/>
    </source>
</evidence>
<evidence type="ECO:0000256" key="6">
    <source>
        <dbReference type="SAM" id="Coils"/>
    </source>
</evidence>
<dbReference type="EMBL" id="VXIV02002454">
    <property type="protein sequence ID" value="KAF6025492.1"/>
    <property type="molecule type" value="Genomic_DNA"/>
</dbReference>
<protein>
    <submittedName>
        <fullName evidence="8">Rpgrip1l</fullName>
    </submittedName>
</protein>
<comment type="subcellular location">
    <subcellularLocation>
        <location evidence="1">Cell projection</location>
        <location evidence="1">Cilium</location>
    </subcellularLocation>
</comment>
<comment type="caution">
    <text evidence="8">The sequence shown here is derived from an EMBL/GenBank/DDBJ whole genome shotgun (WGS) entry which is preliminary data.</text>
</comment>
<evidence type="ECO:0000313" key="9">
    <source>
        <dbReference type="Proteomes" id="UP000593567"/>
    </source>
</evidence>
<evidence type="ECO:0000256" key="4">
    <source>
        <dbReference type="ARBA" id="ARBA00023069"/>
    </source>
</evidence>
<evidence type="ECO:0000256" key="2">
    <source>
        <dbReference type="ARBA" id="ARBA00006042"/>
    </source>
</evidence>
<dbReference type="SUPFAM" id="SSF49562">
    <property type="entry name" value="C2 domain (Calcium/lipid-binding domain, CaLB)"/>
    <property type="match status" value="1"/>
</dbReference>
<dbReference type="GO" id="GO:0035869">
    <property type="term" value="C:ciliary transition zone"/>
    <property type="evidence" value="ECO:0007669"/>
    <property type="project" value="TreeGrafter"/>
</dbReference>
<name>A0A7J7JGM9_BUGNE</name>
<dbReference type="GO" id="GO:0005856">
    <property type="term" value="C:cytoskeleton"/>
    <property type="evidence" value="ECO:0007669"/>
    <property type="project" value="UniProtKB-ARBA"/>
</dbReference>
<accession>A0A7J7JGM9</accession>
<dbReference type="InterPro" id="IPR031139">
    <property type="entry name" value="RPGRIP1_fam"/>
</dbReference>
<feature type="domain" description="RPGR-interacting protein 1 first C2" evidence="7">
    <location>
        <begin position="624"/>
        <end position="703"/>
    </location>
</feature>
<keyword evidence="5" id="KW-0966">Cell projection</keyword>
<reference evidence="8" key="1">
    <citation type="submission" date="2020-06" db="EMBL/GenBank/DDBJ databases">
        <title>Draft genome of Bugula neritina, a colonial animal packing powerful symbionts and potential medicines.</title>
        <authorList>
            <person name="Rayko M."/>
        </authorList>
    </citation>
    <scope>NUCLEOTIDE SEQUENCE [LARGE SCALE GENOMIC DNA]</scope>
    <source>
        <strain evidence="8">Kwan_BN1</strain>
    </source>
</reference>
<organism evidence="8 9">
    <name type="scientific">Bugula neritina</name>
    <name type="common">Brown bryozoan</name>
    <name type="synonym">Sertularia neritina</name>
    <dbReference type="NCBI Taxonomy" id="10212"/>
    <lineage>
        <taxon>Eukaryota</taxon>
        <taxon>Metazoa</taxon>
        <taxon>Spiralia</taxon>
        <taxon>Lophotrochozoa</taxon>
        <taxon>Bryozoa</taxon>
        <taxon>Gymnolaemata</taxon>
        <taxon>Cheilostomatida</taxon>
        <taxon>Flustrina</taxon>
        <taxon>Buguloidea</taxon>
        <taxon>Bugulidae</taxon>
        <taxon>Bugula</taxon>
    </lineage>
</organism>
<evidence type="ECO:0000259" key="7">
    <source>
        <dbReference type="Pfam" id="PF11618"/>
    </source>
</evidence>
<dbReference type="Proteomes" id="UP000593567">
    <property type="component" value="Unassembled WGS sequence"/>
</dbReference>
<keyword evidence="4" id="KW-0969">Cilium</keyword>
<dbReference type="Gene3D" id="2.60.40.150">
    <property type="entry name" value="C2 domain"/>
    <property type="match status" value="1"/>
</dbReference>
<dbReference type="GO" id="GO:1905515">
    <property type="term" value="P:non-motile cilium assembly"/>
    <property type="evidence" value="ECO:0007669"/>
    <property type="project" value="TreeGrafter"/>
</dbReference>
<keyword evidence="3 6" id="KW-0175">Coiled coil</keyword>
<evidence type="ECO:0000256" key="1">
    <source>
        <dbReference type="ARBA" id="ARBA00004138"/>
    </source>
</evidence>
<sequence length="714" mass="82569">MSYNYIHIDIKFITHLLDPPSRIMDDYPVQEKGGPARLRKPNSSSTTVIDQLEQQAIRERQQIGKWERLVLEDKYLKLQEDNLLLKRHARKQEDKLKKFAVKLVKLNSDKKKAESGASPAAASKKPTRDVTYLEDQIERLEVQSRNAQAENAALTRSLHLLQNQLQLATQKSVTATDAVQSRIDSGIKKNLRVVGPPTTRGAGTARTGQGVVVGHTKLPQYGHSLLEETRAQNAGLAYELEKRESIIRKKDEQIRDLHNQMSAQHALHENELLELKQQATGQARTNIQENIDLMRLQREVKDKSTKLEAVQSQFETLSSNLTHMKGSHDALLRQLEDANSQLKQEQSRVVALQSQLKRNPPDANRLVELEEQLNDIIRENAILKEANENLVNSAFDMEREREWRQRENALKVQIAQLEATLKADLGEKGNILDRLTAEREATERQDKQNRELQREYYKLKEQHDELKEKMKFFTKESAVDFTEIEEALLLVKQRKEQEEDNLDFLHKVADEQNKDLEKNLKMLTADHAETIEELEKTRNMLIVQHQINKDYQQEVDAVNQKMEENKTEYESKLDEYAQLLDIRAARIRKLEAQMKDVAYGTRQYNIRPGDEPADSDAEEYDESVQLERGENLFEIHIGKIDLTRDGLKVIGDEEPSLFCTWEFFEYETQATPVVKSSNPKFEFTSQYVVKVDDFFLHHLQKESNIFGDTPGPRH</sequence>
<dbReference type="InterPro" id="IPR035892">
    <property type="entry name" value="C2_domain_sf"/>
</dbReference>
<dbReference type="PANTHER" id="PTHR14240">
    <property type="entry name" value="RETINITIS PIGMENTOSA GTPASE REGULATOR-INTERACTING PROTEIN"/>
    <property type="match status" value="1"/>
</dbReference>
<comment type="similarity">
    <text evidence="2">Belongs to the RPGRIP1 family.</text>
</comment>
<dbReference type="AlphaFoldDB" id="A0A7J7JGM9"/>
<evidence type="ECO:0000256" key="5">
    <source>
        <dbReference type="ARBA" id="ARBA00023273"/>
    </source>
</evidence>
<dbReference type="OrthoDB" id="6287012at2759"/>
<feature type="coiled-coil region" evidence="6">
    <location>
        <begin position="258"/>
        <end position="579"/>
    </location>
</feature>